<comment type="caution">
    <text evidence="2">The sequence shown here is derived from an EMBL/GenBank/DDBJ whole genome shotgun (WGS) entry which is preliminary data.</text>
</comment>
<name>A0ABW6R5W8_9NOCA</name>
<evidence type="ECO:0000313" key="3">
    <source>
        <dbReference type="Proteomes" id="UP001601948"/>
    </source>
</evidence>
<feature type="region of interest" description="Disordered" evidence="1">
    <location>
        <begin position="1"/>
        <end position="47"/>
    </location>
</feature>
<dbReference type="Proteomes" id="UP001601948">
    <property type="component" value="Unassembled WGS sequence"/>
</dbReference>
<evidence type="ECO:0000313" key="2">
    <source>
        <dbReference type="EMBL" id="MFF3228454.1"/>
    </source>
</evidence>
<organism evidence="2 3">
    <name type="scientific">Nocardia suismassiliense</name>
    <dbReference type="NCBI Taxonomy" id="2077092"/>
    <lineage>
        <taxon>Bacteria</taxon>
        <taxon>Bacillati</taxon>
        <taxon>Actinomycetota</taxon>
        <taxon>Actinomycetes</taxon>
        <taxon>Mycobacteriales</taxon>
        <taxon>Nocardiaceae</taxon>
        <taxon>Nocardia</taxon>
    </lineage>
</organism>
<dbReference type="RefSeq" id="WP_387725287.1">
    <property type="nucleotide sequence ID" value="NZ_JBIAPI010000014.1"/>
</dbReference>
<accession>A0ABW6R5W8</accession>
<proteinExistence type="predicted"/>
<reference evidence="2 3" key="1">
    <citation type="submission" date="2024-10" db="EMBL/GenBank/DDBJ databases">
        <title>The Natural Products Discovery Center: Release of the First 8490 Sequenced Strains for Exploring Actinobacteria Biosynthetic Diversity.</title>
        <authorList>
            <person name="Kalkreuter E."/>
            <person name="Kautsar S.A."/>
            <person name="Yang D."/>
            <person name="Bader C.D."/>
            <person name="Teijaro C.N."/>
            <person name="Fluegel L."/>
            <person name="Davis C.M."/>
            <person name="Simpson J.R."/>
            <person name="Lauterbach L."/>
            <person name="Steele A.D."/>
            <person name="Gui C."/>
            <person name="Meng S."/>
            <person name="Li G."/>
            <person name="Viehrig K."/>
            <person name="Ye F."/>
            <person name="Su P."/>
            <person name="Kiefer A.F."/>
            <person name="Nichols A."/>
            <person name="Cepeda A.J."/>
            <person name="Yan W."/>
            <person name="Fan B."/>
            <person name="Jiang Y."/>
            <person name="Adhikari A."/>
            <person name="Zheng C.-J."/>
            <person name="Schuster L."/>
            <person name="Cowan T.M."/>
            <person name="Smanski M.J."/>
            <person name="Chevrette M.G."/>
            <person name="De Carvalho L.P.S."/>
            <person name="Shen B."/>
        </authorList>
    </citation>
    <scope>NUCLEOTIDE SEQUENCE [LARGE SCALE GENOMIC DNA]</scope>
    <source>
        <strain evidence="2 3">NPDC003040</strain>
    </source>
</reference>
<sequence>MTGPAGQGPRLSNAGWLHQPLAPIGPMRPYPDGRVPPQPLGRWKQPGGNRLRTLGAVVGVSTLVIVGVLGVADSDRHADPAPDLRGYHYVDNLCAITDTAPYTNSGFVLAPSSSTGPKYPLHQTLLHNAVDSMTCTIRLAPPGSRERSKDTTLKASAAVHKQTDPGPEFTARFETWNKSELTEDDDVTQIDGLGDEAYVVRKESEHAPNTGVTVAVREGWTTYEISWLHPPSLDPNTDLTGAAVIELLKGTAASTLALLRA</sequence>
<evidence type="ECO:0000256" key="1">
    <source>
        <dbReference type="SAM" id="MobiDB-lite"/>
    </source>
</evidence>
<evidence type="ECO:0008006" key="4">
    <source>
        <dbReference type="Google" id="ProtNLM"/>
    </source>
</evidence>
<protein>
    <recommendedName>
        <fullName evidence="4">DUF5642 domain-containing protein</fullName>
    </recommendedName>
</protein>
<keyword evidence="3" id="KW-1185">Reference proteome</keyword>
<feature type="compositionally biased region" description="Pro residues" evidence="1">
    <location>
        <begin position="26"/>
        <end position="39"/>
    </location>
</feature>
<gene>
    <name evidence="2" type="ORF">ACFYV7_37055</name>
</gene>
<dbReference type="EMBL" id="JBIAPI010000014">
    <property type="protein sequence ID" value="MFF3228454.1"/>
    <property type="molecule type" value="Genomic_DNA"/>
</dbReference>